<dbReference type="InterPro" id="IPR010645">
    <property type="entry name" value="MFS_4"/>
</dbReference>
<comment type="caution">
    <text evidence="6">The sequence shown here is derived from an EMBL/GenBank/DDBJ whole genome shotgun (WGS) entry which is preliminary data.</text>
</comment>
<dbReference type="InterPro" id="IPR020846">
    <property type="entry name" value="MFS_dom"/>
</dbReference>
<dbReference type="GO" id="GO:0005886">
    <property type="term" value="C:plasma membrane"/>
    <property type="evidence" value="ECO:0007669"/>
    <property type="project" value="TreeGrafter"/>
</dbReference>
<dbReference type="SUPFAM" id="SSF103473">
    <property type="entry name" value="MFS general substrate transporter"/>
    <property type="match status" value="1"/>
</dbReference>
<gene>
    <name evidence="6" type="ORF">FY036_12620</name>
</gene>
<accession>A0A5D4GW17</accession>
<evidence type="ECO:0000256" key="4">
    <source>
        <dbReference type="SAM" id="Phobius"/>
    </source>
</evidence>
<feature type="transmembrane region" description="Helical" evidence="4">
    <location>
        <begin position="316"/>
        <end position="339"/>
    </location>
</feature>
<feature type="transmembrane region" description="Helical" evidence="4">
    <location>
        <begin position="284"/>
        <end position="304"/>
    </location>
</feature>
<feature type="transmembrane region" description="Helical" evidence="4">
    <location>
        <begin position="33"/>
        <end position="55"/>
    </location>
</feature>
<dbReference type="PANTHER" id="PTHR23537">
    <property type="match status" value="1"/>
</dbReference>
<name>A0A5D4GW17_9HYPH</name>
<dbReference type="GO" id="GO:0022857">
    <property type="term" value="F:transmembrane transporter activity"/>
    <property type="evidence" value="ECO:0007669"/>
    <property type="project" value="InterPro"/>
</dbReference>
<evidence type="ECO:0000256" key="2">
    <source>
        <dbReference type="ARBA" id="ARBA00022989"/>
    </source>
</evidence>
<feature type="transmembrane region" description="Helical" evidence="4">
    <location>
        <begin position="86"/>
        <end position="111"/>
    </location>
</feature>
<feature type="transmembrane region" description="Helical" evidence="4">
    <location>
        <begin position="154"/>
        <end position="172"/>
    </location>
</feature>
<proteinExistence type="predicted"/>
<feature type="transmembrane region" description="Helical" evidence="4">
    <location>
        <begin position="231"/>
        <end position="248"/>
    </location>
</feature>
<dbReference type="EMBL" id="VSZS01000063">
    <property type="protein sequence ID" value="TYR32113.1"/>
    <property type="molecule type" value="Genomic_DNA"/>
</dbReference>
<keyword evidence="7" id="KW-1185">Reference proteome</keyword>
<dbReference type="PANTHER" id="PTHR23537:SF1">
    <property type="entry name" value="SUGAR TRANSPORTER"/>
    <property type="match status" value="1"/>
</dbReference>
<protein>
    <submittedName>
        <fullName evidence="6">MFS transporter</fullName>
    </submittedName>
</protein>
<keyword evidence="3 4" id="KW-0472">Membrane</keyword>
<evidence type="ECO:0000256" key="3">
    <source>
        <dbReference type="ARBA" id="ARBA00023136"/>
    </source>
</evidence>
<keyword evidence="2 4" id="KW-1133">Transmembrane helix</keyword>
<feature type="transmembrane region" description="Helical" evidence="4">
    <location>
        <begin position="260"/>
        <end position="278"/>
    </location>
</feature>
<dbReference type="PROSITE" id="PS50850">
    <property type="entry name" value="MFS"/>
    <property type="match status" value="1"/>
</dbReference>
<sequence length="368" mass="37294">MVAMAVAMGIGRFVYTPILPGMMDGLGLTASDAGLIASANYAGYLVGAILAAGNWGQGREHGVAMAGLAASTLLAAAMGLTESVGLFLAIRFLAGVASAFVMVFLSTIVFSRLAVAGRSDLQAWHFGGVGAGIAISSLMTAALLLAGAQWQASWLWSGALSALGLAVVWMVIDRGPAPAHKPVAEPPMPRSTSMTRIVVAYGLFGFGYIVTATFLVAIVRQGGADRMFESVVWLATGLAGLPSVWLWGFAARRWGLSKMFAVGCVVEALGVAASVMLGGYVGPLLGGVLLGATFIAVTAMGLQLARQLAGNAPRRVLALMTASFGLGQILGPIVAGIVADSTGSFTAPSLLAALVLLAAAVVGRGAKA</sequence>
<evidence type="ECO:0000313" key="6">
    <source>
        <dbReference type="EMBL" id="TYR32113.1"/>
    </source>
</evidence>
<dbReference type="OrthoDB" id="9797953at2"/>
<dbReference type="CDD" id="cd06180">
    <property type="entry name" value="MFS_YjiJ"/>
    <property type="match status" value="1"/>
</dbReference>
<reference evidence="6 7" key="2">
    <citation type="submission" date="2019-09" db="EMBL/GenBank/DDBJ databases">
        <title>Mesorhizobium sp. MaA-C15 isolated from Microcystis aeruginosa.</title>
        <authorList>
            <person name="Jeong S.E."/>
            <person name="Jin H.M."/>
            <person name="Jeon C.O."/>
        </authorList>
    </citation>
    <scope>NUCLEOTIDE SEQUENCE [LARGE SCALE GENOMIC DNA]</scope>
    <source>
        <strain evidence="6 7">MaA-C15</strain>
    </source>
</reference>
<feature type="domain" description="Major facilitator superfamily (MFS) profile" evidence="5">
    <location>
        <begin position="1"/>
        <end position="367"/>
    </location>
</feature>
<reference evidence="6 7" key="1">
    <citation type="submission" date="2019-08" db="EMBL/GenBank/DDBJ databases">
        <authorList>
            <person name="Seo Y.L."/>
        </authorList>
    </citation>
    <scope>NUCLEOTIDE SEQUENCE [LARGE SCALE GENOMIC DNA]</scope>
    <source>
        <strain evidence="6 7">MaA-C15</strain>
    </source>
</reference>
<evidence type="ECO:0000313" key="7">
    <source>
        <dbReference type="Proteomes" id="UP000323258"/>
    </source>
</evidence>
<evidence type="ECO:0000259" key="5">
    <source>
        <dbReference type="PROSITE" id="PS50850"/>
    </source>
</evidence>
<dbReference type="InterPro" id="IPR036259">
    <property type="entry name" value="MFS_trans_sf"/>
</dbReference>
<feature type="transmembrane region" description="Helical" evidence="4">
    <location>
        <begin position="62"/>
        <end position="80"/>
    </location>
</feature>
<dbReference type="Gene3D" id="1.20.1250.20">
    <property type="entry name" value="MFS general substrate transporter like domains"/>
    <property type="match status" value="2"/>
</dbReference>
<evidence type="ECO:0000256" key="1">
    <source>
        <dbReference type="ARBA" id="ARBA00022692"/>
    </source>
</evidence>
<feature type="transmembrane region" description="Helical" evidence="4">
    <location>
        <begin position="345"/>
        <end position="363"/>
    </location>
</feature>
<dbReference type="Pfam" id="PF06779">
    <property type="entry name" value="MFS_4"/>
    <property type="match status" value="1"/>
</dbReference>
<feature type="transmembrane region" description="Helical" evidence="4">
    <location>
        <begin position="198"/>
        <end position="219"/>
    </location>
</feature>
<organism evidence="6 7">
    <name type="scientific">Neoaquamicrobium microcysteis</name>
    <dbReference type="NCBI Taxonomy" id="2682781"/>
    <lineage>
        <taxon>Bacteria</taxon>
        <taxon>Pseudomonadati</taxon>
        <taxon>Pseudomonadota</taxon>
        <taxon>Alphaproteobacteria</taxon>
        <taxon>Hyphomicrobiales</taxon>
        <taxon>Phyllobacteriaceae</taxon>
        <taxon>Neoaquamicrobium</taxon>
    </lineage>
</organism>
<dbReference type="AlphaFoldDB" id="A0A5D4GW17"/>
<feature type="transmembrane region" description="Helical" evidence="4">
    <location>
        <begin position="123"/>
        <end position="148"/>
    </location>
</feature>
<dbReference type="Proteomes" id="UP000323258">
    <property type="component" value="Unassembled WGS sequence"/>
</dbReference>
<keyword evidence="1 4" id="KW-0812">Transmembrane</keyword>